<evidence type="ECO:0008006" key="4">
    <source>
        <dbReference type="Google" id="ProtNLM"/>
    </source>
</evidence>
<dbReference type="EMBL" id="LGGX01000019">
    <property type="protein sequence ID" value="KUK86423.1"/>
    <property type="molecule type" value="Genomic_DNA"/>
</dbReference>
<evidence type="ECO:0000313" key="2">
    <source>
        <dbReference type="EMBL" id="KUK86423.1"/>
    </source>
</evidence>
<accession>A0A101I0K7</accession>
<keyword evidence="1" id="KW-0472">Membrane</keyword>
<evidence type="ECO:0000256" key="1">
    <source>
        <dbReference type="SAM" id="Phobius"/>
    </source>
</evidence>
<name>A0A101I0K7_UNCT6</name>
<dbReference type="AlphaFoldDB" id="A0A101I0K7"/>
<gene>
    <name evidence="2" type="ORF">XE03_1498</name>
</gene>
<reference evidence="3" key="1">
    <citation type="journal article" date="2015" name="MBio">
        <title>Genome-Resolved Metagenomic Analysis Reveals Roles for Candidate Phyla and Other Microbial Community Members in Biogeochemical Transformations in Oil Reservoirs.</title>
        <authorList>
            <person name="Hu P."/>
            <person name="Tom L."/>
            <person name="Singh A."/>
            <person name="Thomas B.C."/>
            <person name="Baker B.J."/>
            <person name="Piceno Y.M."/>
            <person name="Andersen G.L."/>
            <person name="Banfield J.F."/>
        </authorList>
    </citation>
    <scope>NUCLEOTIDE SEQUENCE [LARGE SCALE GENOMIC DNA]</scope>
</reference>
<evidence type="ECO:0000313" key="3">
    <source>
        <dbReference type="Proteomes" id="UP000053467"/>
    </source>
</evidence>
<dbReference type="Proteomes" id="UP000053467">
    <property type="component" value="Unassembled WGS sequence"/>
</dbReference>
<keyword evidence="1" id="KW-1133">Transmembrane helix</keyword>
<protein>
    <recommendedName>
        <fullName evidence="4">Tetratricopeptide repeat protein</fullName>
    </recommendedName>
</protein>
<organism evidence="2 3">
    <name type="scientific">candidate division TA06 bacterium 34_109</name>
    <dbReference type="NCBI Taxonomy" id="1635277"/>
    <lineage>
        <taxon>Bacteria</taxon>
        <taxon>Bacteria division TA06</taxon>
    </lineage>
</organism>
<sequence length="221" mass="25861">MIFLFPFLLFATSINDIIIFYETGEYDKVVSEGERMLKDFKDQMSKDDLINLQTYIAFSYIAIGDTISAQNYFENILTLDNNYSLNEEFVSPKIVKVFLKAKERINFLIEDALPYYKIEKNMNFDRKNLLIKSALFPGWGQSILGERNKSVVLGSIFLSSLIGSVTSYVFTLNMKEMYLKSTTEEDAIKNYKTYNNWSKVNRFFVDVTFSVYLFNIFDIIW</sequence>
<comment type="caution">
    <text evidence="2">The sequence shown here is derived from an EMBL/GenBank/DDBJ whole genome shotgun (WGS) entry which is preliminary data.</text>
</comment>
<proteinExistence type="predicted"/>
<feature type="transmembrane region" description="Helical" evidence="1">
    <location>
        <begin position="151"/>
        <end position="170"/>
    </location>
</feature>
<keyword evidence="1" id="KW-0812">Transmembrane</keyword>